<evidence type="ECO:0000259" key="2">
    <source>
        <dbReference type="PROSITE" id="PS50104"/>
    </source>
</evidence>
<proteinExistence type="predicted"/>
<comment type="caution">
    <text evidence="3">The sequence shown here is derived from an EMBL/GenBank/DDBJ whole genome shotgun (WGS) entry which is preliminary data.</text>
</comment>
<dbReference type="RefSeq" id="WP_377416634.1">
    <property type="nucleotide sequence ID" value="NZ_JBHSPR010000001.1"/>
</dbReference>
<gene>
    <name evidence="3" type="ORF">ACFP2T_02090</name>
</gene>
<feature type="domain" description="TIR" evidence="2">
    <location>
        <begin position="1"/>
        <end position="147"/>
    </location>
</feature>
<evidence type="ECO:0000313" key="3">
    <source>
        <dbReference type="EMBL" id="MFC6014988.1"/>
    </source>
</evidence>
<sequence length="278" mass="31287">MLYFFLSYAHGERDDKVRVQQFFNDLSTEIRVLTGEDGGTAVGFHDDGALRIGDDWPRELVEALCRAQTMIALFSPRYFRSEFCGKEWAVFSTRVRRWQQRGGSRQARLIPIFWVRRTRVPDALEHLQHRDARFGDTYDREDLRELLREHARGHSGEYERFVSALALMITEIAVDGTPLPESDPRSEFPSDLRAVGSAFHPSTDSVRPVGSAEPAPAPEPSTLIGPRRHVDVPKGPPPRPILSLEVAENQEQPEPGDWAGESTGAAPHNMRGGGHERP</sequence>
<evidence type="ECO:0000313" key="4">
    <source>
        <dbReference type="Proteomes" id="UP001596203"/>
    </source>
</evidence>
<organism evidence="3 4">
    <name type="scientific">Plantactinospora solaniradicis</name>
    <dbReference type="NCBI Taxonomy" id="1723736"/>
    <lineage>
        <taxon>Bacteria</taxon>
        <taxon>Bacillati</taxon>
        <taxon>Actinomycetota</taxon>
        <taxon>Actinomycetes</taxon>
        <taxon>Micromonosporales</taxon>
        <taxon>Micromonosporaceae</taxon>
        <taxon>Plantactinospora</taxon>
    </lineage>
</organism>
<dbReference type="NCBIfam" id="NF040588">
    <property type="entry name" value="FxsC_Nterm"/>
    <property type="match status" value="1"/>
</dbReference>
<accession>A0ABW1K2Q4</accession>
<dbReference type="PROSITE" id="PS50104">
    <property type="entry name" value="TIR"/>
    <property type="match status" value="1"/>
</dbReference>
<name>A0ABW1K2Q4_9ACTN</name>
<keyword evidence="4" id="KW-1185">Reference proteome</keyword>
<dbReference type="Gene3D" id="3.40.50.10140">
    <property type="entry name" value="Toll/interleukin-1 receptor homology (TIR) domain"/>
    <property type="match status" value="1"/>
</dbReference>
<protein>
    <submittedName>
        <fullName evidence="3">TIR-like protein FxsC</fullName>
    </submittedName>
</protein>
<feature type="region of interest" description="Disordered" evidence="1">
    <location>
        <begin position="178"/>
        <end position="278"/>
    </location>
</feature>
<dbReference type="Proteomes" id="UP001596203">
    <property type="component" value="Unassembled WGS sequence"/>
</dbReference>
<dbReference type="Pfam" id="PF13676">
    <property type="entry name" value="TIR_2"/>
    <property type="match status" value="1"/>
</dbReference>
<evidence type="ECO:0000256" key="1">
    <source>
        <dbReference type="SAM" id="MobiDB-lite"/>
    </source>
</evidence>
<reference evidence="4" key="1">
    <citation type="journal article" date="2019" name="Int. J. Syst. Evol. Microbiol.">
        <title>The Global Catalogue of Microorganisms (GCM) 10K type strain sequencing project: providing services to taxonomists for standard genome sequencing and annotation.</title>
        <authorList>
            <consortium name="The Broad Institute Genomics Platform"/>
            <consortium name="The Broad Institute Genome Sequencing Center for Infectious Disease"/>
            <person name="Wu L."/>
            <person name="Ma J."/>
        </authorList>
    </citation>
    <scope>NUCLEOTIDE SEQUENCE [LARGE SCALE GENOMIC DNA]</scope>
    <source>
        <strain evidence="4">ZS-35-S2</strain>
    </source>
</reference>
<dbReference type="InterPro" id="IPR047603">
    <property type="entry name" value="FxsC_N"/>
</dbReference>
<dbReference type="InterPro" id="IPR000157">
    <property type="entry name" value="TIR_dom"/>
</dbReference>
<dbReference type="InterPro" id="IPR035897">
    <property type="entry name" value="Toll_tir_struct_dom_sf"/>
</dbReference>
<dbReference type="EMBL" id="JBHSPR010000001">
    <property type="protein sequence ID" value="MFC6014988.1"/>
    <property type="molecule type" value="Genomic_DNA"/>
</dbReference>
<dbReference type="SUPFAM" id="SSF52200">
    <property type="entry name" value="Toll/Interleukin receptor TIR domain"/>
    <property type="match status" value="1"/>
</dbReference>